<name>A0A8W7Q2Q5_ANOCL</name>
<organism evidence="1">
    <name type="scientific">Anopheles coluzzii</name>
    <name type="common">African malaria mosquito</name>
    <dbReference type="NCBI Taxonomy" id="1518534"/>
    <lineage>
        <taxon>Eukaryota</taxon>
        <taxon>Metazoa</taxon>
        <taxon>Ecdysozoa</taxon>
        <taxon>Arthropoda</taxon>
        <taxon>Hexapoda</taxon>
        <taxon>Insecta</taxon>
        <taxon>Pterygota</taxon>
        <taxon>Neoptera</taxon>
        <taxon>Endopterygota</taxon>
        <taxon>Diptera</taxon>
        <taxon>Nematocera</taxon>
        <taxon>Culicoidea</taxon>
        <taxon>Culicidae</taxon>
        <taxon>Anophelinae</taxon>
        <taxon>Anopheles</taxon>
    </lineage>
</organism>
<dbReference type="AlphaFoldDB" id="A0A8W7Q2Q5"/>
<sequence length="202" mass="22822">MFASGDVRIARAALAEAVGRIELGPGDELADLRQTDIGCDRKDGRAEAPSLYRTVLETNHERTYPMDELKVVNRSLHLLVLLYLLEVDTIIGKQYAQYGGEEPYWQLKQLEQLIISHEIEVELKPTFTKTPTVEQGTAQGTVFFRQLSQQQRSCACNFIPCWTYCRPSGNRVSCWRTCTYLTWQSAAATHCACKRTRPACAS</sequence>
<protein>
    <submittedName>
        <fullName evidence="1">Uncharacterized protein</fullName>
    </submittedName>
</protein>
<proteinExistence type="predicted"/>
<evidence type="ECO:0000313" key="1">
    <source>
        <dbReference type="EnsemblMetazoa" id="ACOM041822-PA.1"/>
    </source>
</evidence>
<accession>A0A8W7Q2Q5</accession>
<reference evidence="1" key="1">
    <citation type="submission" date="2022-08" db="UniProtKB">
        <authorList>
            <consortium name="EnsemblMetazoa"/>
        </authorList>
    </citation>
    <scope>IDENTIFICATION</scope>
</reference>
<dbReference type="Proteomes" id="UP000075882">
    <property type="component" value="Unassembled WGS sequence"/>
</dbReference>
<dbReference type="EnsemblMetazoa" id="ACOM041822-RA">
    <property type="protein sequence ID" value="ACOM041822-PA.1"/>
    <property type="gene ID" value="ACOM041822"/>
</dbReference>